<dbReference type="NCBIfam" id="NF003962">
    <property type="entry name" value="PRK05454.2-5"/>
    <property type="match status" value="1"/>
</dbReference>
<evidence type="ECO:0000256" key="1">
    <source>
        <dbReference type="ARBA" id="ARBA00004429"/>
    </source>
</evidence>
<feature type="transmembrane region" description="Helical" evidence="12">
    <location>
        <begin position="689"/>
        <end position="710"/>
    </location>
</feature>
<evidence type="ECO:0000256" key="6">
    <source>
        <dbReference type="ARBA" id="ARBA00022519"/>
    </source>
</evidence>
<evidence type="ECO:0000256" key="2">
    <source>
        <dbReference type="ARBA" id="ARBA00005001"/>
    </source>
</evidence>
<keyword evidence="7 12" id="KW-0328">Glycosyltransferase</keyword>
<dbReference type="InterPro" id="IPR029044">
    <property type="entry name" value="Nucleotide-diphossugar_trans"/>
</dbReference>
<comment type="pathway">
    <text evidence="2 12">Glycan metabolism; osmoregulated periplasmic glucan (OPG) biosynthesis.</text>
</comment>
<dbReference type="EMBL" id="CP003315">
    <property type="protein sequence ID" value="AFA40930.1"/>
    <property type="molecule type" value="Genomic_DNA"/>
</dbReference>
<evidence type="ECO:0000256" key="9">
    <source>
        <dbReference type="ARBA" id="ARBA00022692"/>
    </source>
</evidence>
<dbReference type="InterPro" id="IPR001173">
    <property type="entry name" value="Glyco_trans_2-like"/>
</dbReference>
<comment type="similarity">
    <text evidence="3 12">Belongs to the glycosyltransferase 2 family. OpgH subfamily.</text>
</comment>
<dbReference type="SUPFAM" id="SSF53448">
    <property type="entry name" value="Nucleotide-diphospho-sugar transferases"/>
    <property type="match status" value="1"/>
</dbReference>
<dbReference type="InterPro" id="IPR023725">
    <property type="entry name" value="Glucans_biosynth_gluTrFase_H"/>
</dbReference>
<keyword evidence="5 12" id="KW-1003">Cell membrane</keyword>
<dbReference type="eggNOG" id="COG2943">
    <property type="taxonomic scope" value="Bacteria"/>
</dbReference>
<name>H6Q5M6_WIGGL</name>
<sequence length="834" mass="98265">MLNTSYIKLLKCSNKKIDILTHKIYKYTYKRLFYIHRALIENKNKKYNMFCWKDITMSSVKKRLKLAWPKIINFPKIMIKDSNNRPLIRSTPKVNRSSIAPTPWIINSYILIFKQLFNKKKIFQFIFKNKKKCNLEKWRIVGIARRYIFLLLILIQTTIASYKLNSILLHQNLSCINLIHNFNYSFLKYSEKIILYTLHTTILLLFFVLFFWVSASFWTAFMGFIQLSVKNDKFNISNNHIKKKLNHHHRTAILMPICNENVERVFAGLKATYESIIATGKIKFFDIYILSDSYNPDICVSEQKSWIELCEETKGFNNIFYRRRHRRIKQKSGNIDDFCRRWGKKYSYMVILDADSVMSGNCLIHLVKLMESNPKAGIIQSIPKTSGMNTLYARYHQFATQVYTPLFTAGMHFWQLGESHYWGHNAIIRIQPFMKNCILAPLPGSGILSGSILSHDFVEAALMRRAGWGVWIAYDIPGSYEEPPPNLLDELKRDRRWCYGNLMNFRLFLVRGLHPVHRIVFLTGVMSYLSAPLWFAFLILSTILQIIYNIKFQYISAINSYFHFFPYWYLKIATELFFVTLFLLFLPKLFSITLIISKNSKPFGGAKCFILSILLEIIFSMFFTPIKMVCHTFFIFSACIGRPITWKSPKRNNEITSWRDAFKHHLSQVLIGIFWTLGLIFYINFKYLFWFIPILSALIMSPLISVYSSYSTIGLFLKKLNLFLIPEEYLPPKELVNTKKYFKINQSRLLKNGFFQAIIHPAYNALAITFANSRHNHSELIEINRQKYLNIIFLKGIKNLDIFERLFILNDPVILSKLHFLIWLQSKKNLLKSK</sequence>
<evidence type="ECO:0000256" key="4">
    <source>
        <dbReference type="ARBA" id="ARBA00020585"/>
    </source>
</evidence>
<dbReference type="KEGG" id="wgl:WIGMOR_0070"/>
<evidence type="ECO:0000256" key="3">
    <source>
        <dbReference type="ARBA" id="ARBA00009337"/>
    </source>
</evidence>
<comment type="function">
    <text evidence="12">Involved in the biosynthesis of osmoregulated periplasmic glucans (OPGs).</text>
</comment>
<keyword evidence="9 12" id="KW-0812">Transmembrane</keyword>
<feature type="transmembrane region" description="Helical" evidence="12">
    <location>
        <begin position="193"/>
        <end position="221"/>
    </location>
</feature>
<feature type="transmembrane region" description="Helical" evidence="12">
    <location>
        <begin position="666"/>
        <end position="683"/>
    </location>
</feature>
<feature type="transmembrane region" description="Helical" evidence="12">
    <location>
        <begin position="603"/>
        <end position="622"/>
    </location>
</feature>
<evidence type="ECO:0000256" key="11">
    <source>
        <dbReference type="ARBA" id="ARBA00023136"/>
    </source>
</evidence>
<keyword evidence="6" id="KW-0997">Cell inner membrane</keyword>
<dbReference type="NCBIfam" id="NF003958">
    <property type="entry name" value="PRK05454.2-1"/>
    <property type="match status" value="1"/>
</dbReference>
<evidence type="ECO:0000256" key="8">
    <source>
        <dbReference type="ARBA" id="ARBA00022679"/>
    </source>
</evidence>
<evidence type="ECO:0000256" key="7">
    <source>
        <dbReference type="ARBA" id="ARBA00022676"/>
    </source>
</evidence>
<feature type="transmembrane region" description="Helical" evidence="12">
    <location>
        <begin position="519"/>
        <end position="540"/>
    </location>
</feature>
<evidence type="ECO:0000256" key="12">
    <source>
        <dbReference type="HAMAP-Rule" id="MF_01072"/>
    </source>
</evidence>
<dbReference type="OrthoDB" id="9775281at2"/>
<dbReference type="FunFam" id="3.90.550.10:FF:000047">
    <property type="entry name" value="Glucans biosynthesis glucosyltransferase H"/>
    <property type="match status" value="1"/>
</dbReference>
<dbReference type="PANTHER" id="PTHR43867:SF5">
    <property type="entry name" value="GLUCANS BIOSYNTHESIS GLUCOSYLTRANSFERASE H"/>
    <property type="match status" value="1"/>
</dbReference>
<dbReference type="GO" id="GO:0005886">
    <property type="term" value="C:plasma membrane"/>
    <property type="evidence" value="ECO:0007669"/>
    <property type="project" value="UniProtKB-SubCell"/>
</dbReference>
<proteinExistence type="inferred from homology"/>
<comment type="subcellular location">
    <subcellularLocation>
        <location evidence="1">Cell inner membrane</location>
        <topology evidence="1">Multi-pass membrane protein</topology>
    </subcellularLocation>
    <subcellularLocation>
        <location evidence="12">Cell membrane</location>
        <topology evidence="12">Multi-pass membrane protein</topology>
    </subcellularLocation>
</comment>
<dbReference type="AlphaFoldDB" id="H6Q5M6"/>
<dbReference type="InterPro" id="IPR050321">
    <property type="entry name" value="Glycosyltr_2/OpgH_subfam"/>
</dbReference>
<gene>
    <name evidence="12 14" type="primary">mdoH</name>
    <name evidence="14" type="synonym">mdoA</name>
    <name evidence="12" type="synonym">opgH</name>
    <name evidence="14" type="ORF">WIGMOR_0070</name>
</gene>
<protein>
    <recommendedName>
        <fullName evidence="4 12">Glucans biosynthesis glucosyltransferase H</fullName>
        <ecNumber evidence="12">2.4.1.-</ecNumber>
    </recommendedName>
</protein>
<evidence type="ECO:0000259" key="13">
    <source>
        <dbReference type="Pfam" id="PF00535"/>
    </source>
</evidence>
<dbReference type="Proteomes" id="UP000009061">
    <property type="component" value="Chromosome"/>
</dbReference>
<dbReference type="HOGENOM" id="CLU_015730_1_0_6"/>
<feature type="domain" description="Glycosyltransferase 2-like" evidence="13">
    <location>
        <begin position="253"/>
        <end position="433"/>
    </location>
</feature>
<evidence type="ECO:0000256" key="10">
    <source>
        <dbReference type="ARBA" id="ARBA00022989"/>
    </source>
</evidence>
<keyword evidence="15" id="KW-1185">Reference proteome</keyword>
<dbReference type="Pfam" id="PF00535">
    <property type="entry name" value="Glycos_transf_2"/>
    <property type="match status" value="1"/>
</dbReference>
<accession>H6Q5M6</accession>
<dbReference type="CDD" id="cd04191">
    <property type="entry name" value="Glucan_BSP_MdoH"/>
    <property type="match status" value="1"/>
</dbReference>
<dbReference type="EC" id="2.4.1.-" evidence="12"/>
<dbReference type="HAMAP" id="MF_01072">
    <property type="entry name" value="MdoH_OpgH"/>
    <property type="match status" value="1"/>
</dbReference>
<evidence type="ECO:0000256" key="5">
    <source>
        <dbReference type="ARBA" id="ARBA00022475"/>
    </source>
</evidence>
<reference evidence="14 15" key="1">
    <citation type="journal article" date="2012" name="MBio">
        <title>Insight into the transmission biology and species-specific functional capabilities of tsetse (Diptera: glossinidae) obligate symbiont wigglesworthia.</title>
        <authorList>
            <person name="Rio R.V."/>
            <person name="Symula R.E."/>
            <person name="Wang J."/>
            <person name="Lohs C."/>
            <person name="Wu Y.N."/>
            <person name="Snyder A.K."/>
            <person name="Bjornson R.D."/>
            <person name="Oshima K."/>
            <person name="Biehl B.S."/>
            <person name="Perna N.T."/>
            <person name="Hattori M."/>
            <person name="Aksoy S."/>
        </authorList>
    </citation>
    <scope>NUCLEOTIDE SEQUENCE [LARGE SCALE GENOMIC DNA]</scope>
    <source>
        <strain evidence="14">WGM</strain>
    </source>
</reference>
<keyword evidence="8 12" id="KW-0808">Transferase</keyword>
<dbReference type="RefSeq" id="WP_014353869.1">
    <property type="nucleotide sequence ID" value="NC_016893.1"/>
</dbReference>
<dbReference type="UniPathway" id="UPA00637"/>
<evidence type="ECO:0000313" key="14">
    <source>
        <dbReference type="EMBL" id="AFA40930.1"/>
    </source>
</evidence>
<keyword evidence="11 12" id="KW-0472">Membrane</keyword>
<dbReference type="PANTHER" id="PTHR43867">
    <property type="entry name" value="CELLULOSE SYNTHASE CATALYTIC SUBUNIT A [UDP-FORMING]"/>
    <property type="match status" value="1"/>
</dbReference>
<dbReference type="NCBIfam" id="NF003955">
    <property type="entry name" value="PRK05454.1-1"/>
    <property type="match status" value="1"/>
</dbReference>
<evidence type="ECO:0000313" key="15">
    <source>
        <dbReference type="Proteomes" id="UP000009061"/>
    </source>
</evidence>
<feature type="transmembrane region" description="Helical" evidence="12">
    <location>
        <begin position="147"/>
        <end position="164"/>
    </location>
</feature>
<dbReference type="Gene3D" id="3.90.550.10">
    <property type="entry name" value="Spore Coat Polysaccharide Biosynthesis Protein SpsA, Chain A"/>
    <property type="match status" value="1"/>
</dbReference>
<feature type="transmembrane region" description="Helical" evidence="12">
    <location>
        <begin position="576"/>
        <end position="596"/>
    </location>
</feature>
<keyword evidence="10 12" id="KW-1133">Transmembrane helix</keyword>
<dbReference type="GO" id="GO:0016758">
    <property type="term" value="F:hexosyltransferase activity"/>
    <property type="evidence" value="ECO:0007669"/>
    <property type="project" value="UniProtKB-UniRule"/>
</dbReference>
<dbReference type="GO" id="GO:0009250">
    <property type="term" value="P:glucan biosynthetic process"/>
    <property type="evidence" value="ECO:0007669"/>
    <property type="project" value="UniProtKB-UniRule"/>
</dbReference>
<organism evidence="14 15">
    <name type="scientific">Wigglesworthia glossinidia endosymbiont of Glossina morsitans morsitans</name>
    <name type="common">Yale colony</name>
    <dbReference type="NCBI Taxonomy" id="1142511"/>
    <lineage>
        <taxon>Bacteria</taxon>
        <taxon>Pseudomonadati</taxon>
        <taxon>Pseudomonadota</taxon>
        <taxon>Gammaproteobacteria</taxon>
        <taxon>Enterobacterales</taxon>
        <taxon>Erwiniaceae</taxon>
        <taxon>Wigglesworthia</taxon>
    </lineage>
</organism>